<dbReference type="RefSeq" id="WP_168609154.1">
    <property type="nucleotide sequence ID" value="NZ_JAAZQD010000003.1"/>
</dbReference>
<comment type="similarity">
    <text evidence="2 4">Belongs to the flagella basal body rod proteins family.</text>
</comment>
<evidence type="ECO:0000259" key="6">
    <source>
        <dbReference type="Pfam" id="PF06429"/>
    </source>
</evidence>
<sequence length="225" mass="24049">MDSTLSGITRALSRDVEALDVVSQNISNMRTPGYRAEHITQDFAQRVAQARLQLDLSDGAIEQTGRQLDVALQGNGFFMVDAGGQSLLSRDGQLQVDANGILTDAAGHPVLGESGPIQTDGNPISIRSNGEIVQAGHVIDRIRMVGIGQPERLQGVGNGLYAYDGEIVDWNGMIHAGALEAANVKPGEEMIRLMQVTRHAQTLQHAAQAYDQVLQTGISQLGKQG</sequence>
<protein>
    <submittedName>
        <fullName evidence="8">Flagellar hook basal-body protein</fullName>
    </submittedName>
</protein>
<evidence type="ECO:0000259" key="5">
    <source>
        <dbReference type="Pfam" id="PF00460"/>
    </source>
</evidence>
<evidence type="ECO:0000256" key="4">
    <source>
        <dbReference type="RuleBase" id="RU362116"/>
    </source>
</evidence>
<comment type="caution">
    <text evidence="8">The sequence shown here is derived from an EMBL/GenBank/DDBJ whole genome shotgun (WGS) entry which is preliminary data.</text>
</comment>
<dbReference type="EMBL" id="JAAZQD010000003">
    <property type="protein sequence ID" value="NKZ39014.1"/>
    <property type="molecule type" value="Genomic_DNA"/>
</dbReference>
<keyword evidence="8" id="KW-0966">Cell projection</keyword>
<reference evidence="8 9" key="1">
    <citation type="journal article" date="2017" name="Int. J. Syst. Evol. Microbiol.">
        <title>Oleiagrimonas citrea sp. nov., a marine bacterium isolated from tidal flat sediment and emended description of the genus Oleiagrimonas Fang et al. 2015 and Oleiagrimonas soli.</title>
        <authorList>
            <person name="Yang S.H."/>
            <person name="Seo H.S."/>
            <person name="Seong C.N."/>
            <person name="Kwon K.K."/>
        </authorList>
    </citation>
    <scope>NUCLEOTIDE SEQUENCE [LARGE SCALE GENOMIC DNA]</scope>
    <source>
        <strain evidence="8 9">MEBiC09124</strain>
    </source>
</reference>
<dbReference type="Proteomes" id="UP000541636">
    <property type="component" value="Unassembled WGS sequence"/>
</dbReference>
<proteinExistence type="inferred from homology"/>
<evidence type="ECO:0000259" key="7">
    <source>
        <dbReference type="Pfam" id="PF22692"/>
    </source>
</evidence>
<dbReference type="InterPro" id="IPR053967">
    <property type="entry name" value="LlgE_F_G-like_D1"/>
</dbReference>
<dbReference type="Pfam" id="PF06429">
    <property type="entry name" value="Flg_bbr_C"/>
    <property type="match status" value="1"/>
</dbReference>
<dbReference type="InterPro" id="IPR020013">
    <property type="entry name" value="Flagellar_FlgE/F/G"/>
</dbReference>
<keyword evidence="8" id="KW-0282">Flagellum</keyword>
<keyword evidence="3 4" id="KW-0975">Bacterial flagellum</keyword>
<evidence type="ECO:0000313" key="8">
    <source>
        <dbReference type="EMBL" id="NKZ39014.1"/>
    </source>
</evidence>
<dbReference type="Pfam" id="PF22692">
    <property type="entry name" value="LlgE_F_G_D1"/>
    <property type="match status" value="1"/>
</dbReference>
<feature type="domain" description="Flagellar hook protein FlgE/F/G-like D1" evidence="7">
    <location>
        <begin position="71"/>
        <end position="132"/>
    </location>
</feature>
<comment type="subcellular location">
    <subcellularLocation>
        <location evidence="1 4">Bacterial flagellum basal body</location>
    </subcellularLocation>
</comment>
<evidence type="ECO:0000256" key="1">
    <source>
        <dbReference type="ARBA" id="ARBA00004117"/>
    </source>
</evidence>
<accession>A0A846ZLE0</accession>
<keyword evidence="8" id="KW-0969">Cilium</keyword>
<dbReference type="PANTHER" id="PTHR30435">
    <property type="entry name" value="FLAGELLAR PROTEIN"/>
    <property type="match status" value="1"/>
</dbReference>
<dbReference type="SUPFAM" id="SSF117143">
    <property type="entry name" value="Flagellar hook protein flgE"/>
    <property type="match status" value="1"/>
</dbReference>
<dbReference type="InterPro" id="IPR037925">
    <property type="entry name" value="FlgE/F/G-like"/>
</dbReference>
<name>A0A846ZLE0_9GAMM</name>
<evidence type="ECO:0000256" key="2">
    <source>
        <dbReference type="ARBA" id="ARBA00009677"/>
    </source>
</evidence>
<gene>
    <name evidence="8" type="ORF">HF690_08630</name>
</gene>
<dbReference type="AlphaFoldDB" id="A0A846ZLE0"/>
<organism evidence="8 9">
    <name type="scientific">Oleiagrimonas citrea</name>
    <dbReference type="NCBI Taxonomy" id="1665687"/>
    <lineage>
        <taxon>Bacteria</taxon>
        <taxon>Pseudomonadati</taxon>
        <taxon>Pseudomonadota</taxon>
        <taxon>Gammaproteobacteria</taxon>
        <taxon>Lysobacterales</taxon>
        <taxon>Rhodanobacteraceae</taxon>
        <taxon>Oleiagrimonas</taxon>
    </lineage>
</organism>
<dbReference type="GO" id="GO:0009425">
    <property type="term" value="C:bacterial-type flagellum basal body"/>
    <property type="evidence" value="ECO:0007669"/>
    <property type="project" value="UniProtKB-SubCell"/>
</dbReference>
<dbReference type="PANTHER" id="PTHR30435:SF19">
    <property type="entry name" value="FLAGELLAR BASAL-BODY ROD PROTEIN FLGG"/>
    <property type="match status" value="1"/>
</dbReference>
<feature type="domain" description="Flagellar basal-body/hook protein C-terminal" evidence="6">
    <location>
        <begin position="176"/>
        <end position="219"/>
    </location>
</feature>
<dbReference type="GO" id="GO:0071978">
    <property type="term" value="P:bacterial-type flagellum-dependent swarming motility"/>
    <property type="evidence" value="ECO:0007669"/>
    <property type="project" value="TreeGrafter"/>
</dbReference>
<dbReference type="Pfam" id="PF00460">
    <property type="entry name" value="Flg_bb_rod"/>
    <property type="match status" value="1"/>
</dbReference>
<dbReference type="InterPro" id="IPR001444">
    <property type="entry name" value="Flag_bb_rod_N"/>
</dbReference>
<keyword evidence="9" id="KW-1185">Reference proteome</keyword>
<feature type="domain" description="Flagellar basal body rod protein N-terminal" evidence="5">
    <location>
        <begin position="10"/>
        <end position="35"/>
    </location>
</feature>
<dbReference type="NCBIfam" id="TIGR03506">
    <property type="entry name" value="FlgEFG_subfam"/>
    <property type="match status" value="1"/>
</dbReference>
<evidence type="ECO:0000256" key="3">
    <source>
        <dbReference type="ARBA" id="ARBA00023143"/>
    </source>
</evidence>
<evidence type="ECO:0000313" key="9">
    <source>
        <dbReference type="Proteomes" id="UP000541636"/>
    </source>
</evidence>
<dbReference type="InterPro" id="IPR010930">
    <property type="entry name" value="Flg_bb/hook_C_dom"/>
</dbReference>